<accession>E4SIS7</accession>
<evidence type="ECO:0000313" key="2">
    <source>
        <dbReference type="Proteomes" id="UP000007033"/>
    </source>
</evidence>
<dbReference type="KEGG" id="lam:LA2_05585"/>
<sequence>MKEFENVRQTLQELVDINNTRTELPRTKELDENGKVIVEEHEVTARDLQEMNYDDLCSLCDLLGMSDIYLGGD</sequence>
<name>E4SIS7_LACAR</name>
<dbReference type="Proteomes" id="UP000007033">
    <property type="component" value="Chromosome"/>
</dbReference>
<protein>
    <submittedName>
        <fullName evidence="1">Uncharacterized protein</fullName>
    </submittedName>
</protein>
<dbReference type="RefSeq" id="WP_013437871.1">
    <property type="nucleotide sequence ID" value="NC_014724.1"/>
</dbReference>
<dbReference type="EMBL" id="CP002338">
    <property type="protein sequence ID" value="ADQ59076.1"/>
    <property type="molecule type" value="Genomic_DNA"/>
</dbReference>
<reference evidence="1 2" key="1">
    <citation type="journal article" date="2011" name="J. Bacteriol.">
        <title>Genome sequence of Lactobacillus amylovorus GRL1112.</title>
        <authorList>
            <person name="Kant R."/>
            <person name="Paulin L."/>
            <person name="Alatalo E."/>
            <person name="de Vos W.M."/>
            <person name="Palva A."/>
        </authorList>
    </citation>
    <scope>NUCLEOTIDE SEQUENCE [LARGE SCALE GENOMIC DNA]</scope>
    <source>
        <strain evidence="1 2">GRL 1112</strain>
    </source>
</reference>
<evidence type="ECO:0000313" key="1">
    <source>
        <dbReference type="EMBL" id="ADQ59076.1"/>
    </source>
</evidence>
<dbReference type="PATRIC" id="fig|695560.3.peg.1109"/>
<dbReference type="HOGENOM" id="CLU_192174_0_0_9"/>
<dbReference type="AlphaFoldDB" id="E4SIS7"/>
<proteinExistence type="predicted"/>
<organism evidence="1 2">
    <name type="scientific">Lactobacillus amylovorus (strain GRL 1112)</name>
    <dbReference type="NCBI Taxonomy" id="695560"/>
    <lineage>
        <taxon>Bacteria</taxon>
        <taxon>Bacillati</taxon>
        <taxon>Bacillota</taxon>
        <taxon>Bacilli</taxon>
        <taxon>Lactobacillales</taxon>
        <taxon>Lactobacillaceae</taxon>
        <taxon>Lactobacillus</taxon>
    </lineage>
</organism>
<gene>
    <name evidence="1" type="ordered locus">LA2_05585</name>
</gene>